<sequence>MPDRKELGVNIITLVQTRLIASLLITFRERNLLWSKKLTAL</sequence>
<evidence type="ECO:0000313" key="1">
    <source>
        <dbReference type="EMBL" id="QFS47319.1"/>
    </source>
</evidence>
<dbReference type="EMBL" id="CP045226">
    <property type="protein sequence ID" value="QFS47319.1"/>
    <property type="molecule type" value="Genomic_DNA"/>
</dbReference>
<protein>
    <submittedName>
        <fullName evidence="1">Uncharacterized protein</fullName>
    </submittedName>
</protein>
<name>A0A5P8W5P0_9NOSO</name>
<reference evidence="1 2" key="1">
    <citation type="submission" date="2019-10" db="EMBL/GenBank/DDBJ databases">
        <title>Genomic and transcriptomic insights into the perfect genentic adaptation of a filamentous nitrogen-fixing cyanobacterium to rice fields.</title>
        <authorList>
            <person name="Chen Z."/>
        </authorList>
    </citation>
    <scope>NUCLEOTIDE SEQUENCE [LARGE SCALE GENOMIC DNA]</scope>
    <source>
        <strain evidence="1">CCNUC1</strain>
    </source>
</reference>
<dbReference type="KEGG" id="nsh:GXM_04809"/>
<organism evidence="1 2">
    <name type="scientific">Nostoc sphaeroides CCNUC1</name>
    <dbReference type="NCBI Taxonomy" id="2653204"/>
    <lineage>
        <taxon>Bacteria</taxon>
        <taxon>Bacillati</taxon>
        <taxon>Cyanobacteriota</taxon>
        <taxon>Cyanophyceae</taxon>
        <taxon>Nostocales</taxon>
        <taxon>Nostocaceae</taxon>
        <taxon>Nostoc</taxon>
    </lineage>
</organism>
<dbReference type="AlphaFoldDB" id="A0A5P8W5P0"/>
<keyword evidence="2" id="KW-1185">Reference proteome</keyword>
<proteinExistence type="predicted"/>
<dbReference type="Proteomes" id="UP000326678">
    <property type="component" value="Chromosome Gxm1"/>
</dbReference>
<accession>A0A5P8W5P0</accession>
<evidence type="ECO:0000313" key="2">
    <source>
        <dbReference type="Proteomes" id="UP000326678"/>
    </source>
</evidence>
<gene>
    <name evidence="1" type="ORF">GXM_04809</name>
</gene>